<sequence length="47" mass="5412">MIHVIHLLMTINFLKTGFVLSKVYITWNFAEKKAADIVKTCRTIKSS</sequence>
<dbReference type="KEGG" id="fro:AALO17_06050"/>
<dbReference type="Proteomes" id="UP000069771">
    <property type="component" value="Chromosome"/>
</dbReference>
<dbReference type="EMBL" id="CP011391">
    <property type="protein sequence ID" value="AMK53739.1"/>
    <property type="molecule type" value="Genomic_DNA"/>
</dbReference>
<gene>
    <name evidence="1" type="ORF">AALO17_06050</name>
</gene>
<dbReference type="AlphaFoldDB" id="A0A140DSW2"/>
<keyword evidence="2" id="KW-1185">Reference proteome</keyword>
<evidence type="ECO:0000313" key="2">
    <source>
        <dbReference type="Proteomes" id="UP000069771"/>
    </source>
</evidence>
<proteinExistence type="predicted"/>
<evidence type="ECO:0000313" key="1">
    <source>
        <dbReference type="EMBL" id="AMK53739.1"/>
    </source>
</evidence>
<protein>
    <submittedName>
        <fullName evidence="1">Uncharacterized protein</fullName>
    </submittedName>
</protein>
<organism evidence="1 2">
    <name type="scientific">Faecalibaculum rodentium</name>
    <dbReference type="NCBI Taxonomy" id="1702221"/>
    <lineage>
        <taxon>Bacteria</taxon>
        <taxon>Bacillati</taxon>
        <taxon>Bacillota</taxon>
        <taxon>Erysipelotrichia</taxon>
        <taxon>Erysipelotrichales</taxon>
        <taxon>Erysipelotrichaceae</taxon>
        <taxon>Faecalibaculum</taxon>
    </lineage>
</organism>
<reference evidence="1 2" key="1">
    <citation type="journal article" date="2016" name="Gut Pathog.">
        <title>Whole genome sequencing of "Faecalibaculum rodentium" ALO17, isolated from C57BL/6J laboratory mouse feces.</title>
        <authorList>
            <person name="Lim S."/>
            <person name="Chang D.H."/>
            <person name="Ahn S."/>
            <person name="Kim B.C."/>
        </authorList>
    </citation>
    <scope>NUCLEOTIDE SEQUENCE [LARGE SCALE GENOMIC DNA]</scope>
    <source>
        <strain evidence="1 2">Alo17</strain>
    </source>
</reference>
<name>A0A140DSW2_9FIRM</name>
<accession>A0A140DSW2</accession>